<dbReference type="GO" id="GO:0007015">
    <property type="term" value="P:actin filament organization"/>
    <property type="evidence" value="ECO:0007669"/>
    <property type="project" value="TreeGrafter"/>
</dbReference>
<dbReference type="SMART" id="SM01167">
    <property type="entry name" value="DUF1900"/>
    <property type="match status" value="1"/>
</dbReference>
<dbReference type="PROSITE" id="PS00678">
    <property type="entry name" value="WD_REPEATS_1"/>
    <property type="match status" value="1"/>
</dbReference>
<feature type="domain" description="DUF1899" evidence="10">
    <location>
        <begin position="68"/>
        <end position="132"/>
    </location>
</feature>
<dbReference type="InterPro" id="IPR019775">
    <property type="entry name" value="WD40_repeat_CS"/>
</dbReference>
<dbReference type="EMBL" id="MDYQ01000441">
    <property type="protein sequence ID" value="PRP74799.1"/>
    <property type="molecule type" value="Genomic_DNA"/>
</dbReference>
<evidence type="ECO:0000256" key="2">
    <source>
        <dbReference type="ARBA" id="ARBA00022574"/>
    </source>
</evidence>
<dbReference type="GO" id="GO:0051015">
    <property type="term" value="F:actin filament binding"/>
    <property type="evidence" value="ECO:0007669"/>
    <property type="project" value="TreeGrafter"/>
</dbReference>
<keyword evidence="9" id="KW-0732">Signal</keyword>
<sequence length="515" mass="57190">MRHVPIFYILCLFYEPSSSVPQRATSQWMRQVAYFCDCAQAAGEQIPKRPASLSLHSFPSFHIAMAGRVVRSSKFRHVFGQPFKKENCYDELKVTRTAWDSNYVAANPLFFAVLWEAGGGGSFAVYPWSAPAGKIDPKLPLVAGHKSAVLDIDFHPFNDNLIASVSEDCTAKIWHIPSTGLTSTLTEPVQTLNGHKRKVGTVKFNPIADNLVATSSGDFSVKIWDIEKGQAKLSVDGQHSDLILSVDWNFNGSLLATSSKDKKVRLVDPRSNLVAQEAEAHLGIKPSRLVWLGQKEKLFTCGSTKTSEREYCLWDPRDFSKPLSRTSVDSASGVLMPFYDNDTSVLFLGGKGDGNIRYFEVTDEAPYIFPLSEFKSNNPQRGLALMPKRTVNVSECEIVRILKLGVKTLEPISFLVPRKSDIFQDDLYPDAPSGEPSLTGDEWLSGKNANPKTASMQGGFVQKERAAPVFDKQEETKPKSEKELQAEIEQLTKRVAYLESELVKKDSKIKELGGN</sequence>
<dbReference type="InParanoid" id="A0A2P6MSW5"/>
<protein>
    <recommendedName>
        <fullName evidence="7">Coronin</fullName>
    </recommendedName>
</protein>
<dbReference type="PANTHER" id="PTHR10856:SF0">
    <property type="entry name" value="CORONIN"/>
    <property type="match status" value="1"/>
</dbReference>
<dbReference type="Pfam" id="PF08953">
    <property type="entry name" value="DUF1899"/>
    <property type="match status" value="1"/>
</dbReference>
<evidence type="ECO:0000256" key="9">
    <source>
        <dbReference type="SAM" id="SignalP"/>
    </source>
</evidence>
<evidence type="ECO:0000313" key="12">
    <source>
        <dbReference type="Proteomes" id="UP000241769"/>
    </source>
</evidence>
<dbReference type="SMART" id="SM00320">
    <property type="entry name" value="WD40"/>
    <property type="match status" value="3"/>
</dbReference>
<dbReference type="AlphaFoldDB" id="A0A2P6MSW5"/>
<keyword evidence="3 7" id="KW-0677">Repeat</keyword>
<dbReference type="Proteomes" id="UP000241769">
    <property type="component" value="Unassembled WGS sequence"/>
</dbReference>
<keyword evidence="5" id="KW-0009">Actin-binding</keyword>
<dbReference type="FunCoup" id="A0A2P6MSW5">
    <property type="interactions" value="173"/>
</dbReference>
<dbReference type="Pfam" id="PF16300">
    <property type="entry name" value="WD40_4"/>
    <property type="match status" value="1"/>
</dbReference>
<dbReference type="OrthoDB" id="1850764at2759"/>
<dbReference type="STRING" id="1890364.A0A2P6MSW5"/>
<keyword evidence="4" id="KW-0175">Coiled coil</keyword>
<dbReference type="PROSITE" id="PS50082">
    <property type="entry name" value="WD_REPEATS_2"/>
    <property type="match status" value="3"/>
</dbReference>
<dbReference type="Pfam" id="PF00400">
    <property type="entry name" value="WD40"/>
    <property type="match status" value="3"/>
</dbReference>
<feature type="signal peptide" evidence="9">
    <location>
        <begin position="1"/>
        <end position="19"/>
    </location>
</feature>
<dbReference type="InterPro" id="IPR036322">
    <property type="entry name" value="WD40_repeat_dom_sf"/>
</dbReference>
<proteinExistence type="inferred from homology"/>
<evidence type="ECO:0000256" key="4">
    <source>
        <dbReference type="ARBA" id="ARBA00023054"/>
    </source>
</evidence>
<name>A0A2P6MSW5_9EUKA</name>
<feature type="compositionally biased region" description="Basic and acidic residues" evidence="8">
    <location>
        <begin position="462"/>
        <end position="484"/>
    </location>
</feature>
<organism evidence="11 12">
    <name type="scientific">Planoprotostelium fungivorum</name>
    <dbReference type="NCBI Taxonomy" id="1890364"/>
    <lineage>
        <taxon>Eukaryota</taxon>
        <taxon>Amoebozoa</taxon>
        <taxon>Evosea</taxon>
        <taxon>Variosea</taxon>
        <taxon>Cavosteliida</taxon>
        <taxon>Cavosteliaceae</taxon>
        <taxon>Planoprotostelium</taxon>
    </lineage>
</organism>
<keyword evidence="2 6" id="KW-0853">WD repeat</keyword>
<comment type="similarity">
    <text evidence="1 7">Belongs to the WD repeat coronin family.</text>
</comment>
<dbReference type="InterPro" id="IPR015048">
    <property type="entry name" value="DUF1899"/>
</dbReference>
<feature type="compositionally biased region" description="Polar residues" evidence="8">
    <location>
        <begin position="447"/>
        <end position="456"/>
    </location>
</feature>
<evidence type="ECO:0000256" key="7">
    <source>
        <dbReference type="RuleBase" id="RU280818"/>
    </source>
</evidence>
<gene>
    <name evidence="11" type="ORF">PROFUN_06660</name>
</gene>
<dbReference type="InterPro" id="IPR015505">
    <property type="entry name" value="Coronin"/>
</dbReference>
<dbReference type="InterPro" id="IPR015943">
    <property type="entry name" value="WD40/YVTN_repeat-like_dom_sf"/>
</dbReference>
<dbReference type="InterPro" id="IPR001680">
    <property type="entry name" value="WD40_rpt"/>
</dbReference>
<evidence type="ECO:0000313" key="11">
    <source>
        <dbReference type="EMBL" id="PRP74799.1"/>
    </source>
</evidence>
<evidence type="ECO:0000256" key="6">
    <source>
        <dbReference type="PROSITE-ProRule" id="PRU00221"/>
    </source>
</evidence>
<feature type="repeat" description="WD" evidence="6">
    <location>
        <begin position="142"/>
        <end position="184"/>
    </location>
</feature>
<evidence type="ECO:0000256" key="8">
    <source>
        <dbReference type="SAM" id="MobiDB-lite"/>
    </source>
</evidence>
<feature type="region of interest" description="Disordered" evidence="8">
    <location>
        <begin position="427"/>
        <end position="484"/>
    </location>
</feature>
<dbReference type="PANTHER" id="PTHR10856">
    <property type="entry name" value="CORONIN"/>
    <property type="match status" value="1"/>
</dbReference>
<comment type="caution">
    <text evidence="11">The sequence shown here is derived from an EMBL/GenBank/DDBJ whole genome shotgun (WGS) entry which is preliminary data.</text>
</comment>
<evidence type="ECO:0000256" key="3">
    <source>
        <dbReference type="ARBA" id="ARBA00022737"/>
    </source>
</evidence>
<feature type="chain" id="PRO_5015107073" description="Coronin" evidence="9">
    <location>
        <begin position="20"/>
        <end position="515"/>
    </location>
</feature>
<dbReference type="PROSITE" id="PS50294">
    <property type="entry name" value="WD_REPEATS_REGION"/>
    <property type="match status" value="2"/>
</dbReference>
<dbReference type="FunFam" id="2.130.10.10:FF:000502">
    <property type="entry name" value="Coronin"/>
    <property type="match status" value="1"/>
</dbReference>
<accession>A0A2P6MSW5</accession>
<evidence type="ECO:0000256" key="1">
    <source>
        <dbReference type="ARBA" id="ARBA00009482"/>
    </source>
</evidence>
<evidence type="ECO:0000259" key="10">
    <source>
        <dbReference type="SMART" id="SM01166"/>
    </source>
</evidence>
<reference evidence="11 12" key="1">
    <citation type="journal article" date="2018" name="Genome Biol. Evol.">
        <title>Multiple Roots of Fruiting Body Formation in Amoebozoa.</title>
        <authorList>
            <person name="Hillmann F."/>
            <person name="Forbes G."/>
            <person name="Novohradska S."/>
            <person name="Ferling I."/>
            <person name="Riege K."/>
            <person name="Groth M."/>
            <person name="Westermann M."/>
            <person name="Marz M."/>
            <person name="Spaller T."/>
            <person name="Winckler T."/>
            <person name="Schaap P."/>
            <person name="Glockner G."/>
        </authorList>
    </citation>
    <scope>NUCLEOTIDE SEQUENCE [LARGE SCALE GENOMIC DNA]</scope>
    <source>
        <strain evidence="11 12">Jena</strain>
    </source>
</reference>
<evidence type="ECO:0000256" key="5">
    <source>
        <dbReference type="ARBA" id="ARBA00023203"/>
    </source>
</evidence>
<dbReference type="SMART" id="SM01166">
    <property type="entry name" value="DUF1899"/>
    <property type="match status" value="1"/>
</dbReference>
<dbReference type="Gene3D" id="2.130.10.10">
    <property type="entry name" value="YVTN repeat-like/Quinoprotein amine dehydrogenase"/>
    <property type="match status" value="1"/>
</dbReference>
<feature type="repeat" description="WD" evidence="6">
    <location>
        <begin position="236"/>
        <end position="277"/>
    </location>
</feature>
<dbReference type="SUPFAM" id="SSF50978">
    <property type="entry name" value="WD40 repeat-like"/>
    <property type="match status" value="1"/>
</dbReference>
<keyword evidence="12" id="KW-1185">Reference proteome</keyword>
<feature type="repeat" description="WD" evidence="6">
    <location>
        <begin position="192"/>
        <end position="234"/>
    </location>
</feature>